<evidence type="ECO:0000256" key="3">
    <source>
        <dbReference type="SAM" id="Phobius"/>
    </source>
</evidence>
<evidence type="ECO:0000256" key="2">
    <source>
        <dbReference type="SAM" id="MobiDB-lite"/>
    </source>
</evidence>
<reference evidence="4" key="1">
    <citation type="submission" date="2020-11" db="EMBL/GenBank/DDBJ databases">
        <authorList>
            <person name="Tran Van P."/>
        </authorList>
    </citation>
    <scope>NUCLEOTIDE SEQUENCE</scope>
</reference>
<dbReference type="PANTHER" id="PTHR10166">
    <property type="entry name" value="VOLTAGE-DEPENDENT CALCIUM CHANNEL SUBUNIT ALPHA-2/DELTA-RELATED"/>
    <property type="match status" value="1"/>
</dbReference>
<dbReference type="AlphaFoldDB" id="A0A7R8WAZ2"/>
<keyword evidence="3" id="KW-0472">Membrane</keyword>
<comment type="similarity">
    <text evidence="1">Belongs to the protein phosphatase inhibitor 2 family.</text>
</comment>
<proteinExistence type="inferred from homology"/>
<dbReference type="GO" id="GO:0005245">
    <property type="term" value="F:voltage-gated calcium channel activity"/>
    <property type="evidence" value="ECO:0007669"/>
    <property type="project" value="TreeGrafter"/>
</dbReference>
<dbReference type="PANTHER" id="PTHR10166:SF66">
    <property type="entry name" value="VWFA AND CACHE DOMAIN-CONTAINING PROTEIN CG16868"/>
    <property type="match status" value="1"/>
</dbReference>
<keyword evidence="3" id="KW-1133">Transmembrane helix</keyword>
<feature type="compositionally biased region" description="Basic and acidic residues" evidence="2">
    <location>
        <begin position="871"/>
        <end position="907"/>
    </location>
</feature>
<gene>
    <name evidence="4" type="ORF">CTOB1V02_LOCUS3525</name>
</gene>
<sequence>MPTDLVFHDSSLLPPNKRDRQCRHFRQISSILSGSVYLSPACFLHPSKSSPAWSANPSSKAGSVMAYLNDMTSLIANPGLKPNIKAQVNAFARIIPSWKANLDASPRSDFVIRRYVATPSGVMISYPAQRMSPSFDPTRREWFRKGAAQPGKIIVLPLRLDEGGAGHVVTVSHALYEAKPNSLHAPEDEVVAVIAADFTVGYFHRMVYKLLPSCSEPSVECFMMDDQGYLIVHSGLLDTPGAEARAQHLTHRRRNECDSLPVKDRTVRESLLEENGVAEAEADDECDHVAKTYDAEQDDPGFPRERFGVQVVSTDHAIGGDSNMPKESENSGHNMEPLVANDLLYHRGFVQKRSCVSYLEGAVKRDYIFNTSLTAVLRNLVKGEHSSPYQIAAVPQTNVFIGLINKTDQGQTAFCPCNQHFRHCMICQDYIFNTSLTTVLRNLVKGEHSSPYQIAAVPQTNVFIGLINKTDQGQTAFCPCNQHFRHCMICQSVQSDGCECPCECACRGPQQESRVPLCDTPLERGFSHKEPFAPDETQKIPGTEAPPLPDCIDPLCRTRRTGSSCFGVQGCEWCRYSAQDVSALQSPRCLPMDSCFMGYLGSRSPYGEKTELYSTLSRTAHSAPIFSIAGGVMACLIVVLFSVYCYRIRQADPYARHRGPGSGRTGHSSRIPLQLDSEDDLKDDPNGIRNVILVEAAPAISPYRVNETYRRPRGNGAPSCSDLGYSTMTAHEDSEIVMPGCSNRSCHSPGPGGASDTGSAISSFPPHSSSTVSTACGGVGLLSSIPESALSPPKRQPSSCTDSSSELQISDAEDEVSAGKPRIIVAAAEVHADIDGARCLMASVLTMDGASGSSDSPRPKKGILKPSTSFDQKDGQQDAAKRKGAKFDEDNIKRTYHPPDKDYGHMKVEEPKTPFLHYDAELDLETSGVPDDGRVDSETLAAALEKGKNLPPKALNSSSDEEDYEGLTPDEIGAFIVGISGACTILFLRCSLFGVMGEIEEAYESSGDAPLSPSTAGTGT</sequence>
<dbReference type="GO" id="GO:0009966">
    <property type="term" value="P:regulation of signal transduction"/>
    <property type="evidence" value="ECO:0007669"/>
    <property type="project" value="InterPro"/>
</dbReference>
<dbReference type="EMBL" id="OB660608">
    <property type="protein sequence ID" value="CAD7225588.1"/>
    <property type="molecule type" value="Genomic_DNA"/>
</dbReference>
<feature type="transmembrane region" description="Helical" evidence="3">
    <location>
        <begin position="625"/>
        <end position="646"/>
    </location>
</feature>
<dbReference type="Gene3D" id="3.30.450.20">
    <property type="entry name" value="PAS domain"/>
    <property type="match status" value="1"/>
</dbReference>
<feature type="region of interest" description="Disordered" evidence="2">
    <location>
        <begin position="787"/>
        <end position="817"/>
    </location>
</feature>
<dbReference type="GO" id="GO:0004864">
    <property type="term" value="F:protein phosphatase inhibitor activity"/>
    <property type="evidence" value="ECO:0007669"/>
    <property type="project" value="InterPro"/>
</dbReference>
<name>A0A7R8WAZ2_9CRUS</name>
<organism evidence="4">
    <name type="scientific">Cyprideis torosa</name>
    <dbReference type="NCBI Taxonomy" id="163714"/>
    <lineage>
        <taxon>Eukaryota</taxon>
        <taxon>Metazoa</taxon>
        <taxon>Ecdysozoa</taxon>
        <taxon>Arthropoda</taxon>
        <taxon>Crustacea</taxon>
        <taxon>Oligostraca</taxon>
        <taxon>Ostracoda</taxon>
        <taxon>Podocopa</taxon>
        <taxon>Podocopida</taxon>
        <taxon>Cytherocopina</taxon>
        <taxon>Cytheroidea</taxon>
        <taxon>Cytherideidae</taxon>
        <taxon>Cyprideis</taxon>
    </lineage>
</organism>
<feature type="region of interest" description="Disordered" evidence="2">
    <location>
        <begin position="656"/>
        <end position="684"/>
    </location>
</feature>
<feature type="compositionally biased region" description="Polar residues" evidence="2">
    <location>
        <begin position="796"/>
        <end position="808"/>
    </location>
</feature>
<feature type="region of interest" description="Disordered" evidence="2">
    <location>
        <begin position="849"/>
        <end position="907"/>
    </location>
</feature>
<dbReference type="Pfam" id="PF04979">
    <property type="entry name" value="IPP-2"/>
    <property type="match status" value="1"/>
</dbReference>
<feature type="compositionally biased region" description="Low complexity" evidence="2">
    <location>
        <begin position="759"/>
        <end position="769"/>
    </location>
</feature>
<dbReference type="Gene3D" id="6.10.250.1050">
    <property type="match status" value="1"/>
</dbReference>
<dbReference type="InterPro" id="IPR007062">
    <property type="entry name" value="PPI-2"/>
</dbReference>
<dbReference type="GO" id="GO:0005891">
    <property type="term" value="C:voltage-gated calcium channel complex"/>
    <property type="evidence" value="ECO:0007669"/>
    <property type="project" value="TreeGrafter"/>
</dbReference>
<protein>
    <submittedName>
        <fullName evidence="4">Uncharacterized protein</fullName>
    </submittedName>
</protein>
<dbReference type="InterPro" id="IPR051173">
    <property type="entry name" value="Ca_channel_alpha-2/delta"/>
</dbReference>
<evidence type="ECO:0000313" key="4">
    <source>
        <dbReference type="EMBL" id="CAD7225588.1"/>
    </source>
</evidence>
<keyword evidence="3" id="KW-0812">Transmembrane</keyword>
<feature type="region of interest" description="Disordered" evidence="2">
    <location>
        <begin position="741"/>
        <end position="769"/>
    </location>
</feature>
<evidence type="ECO:0000256" key="1">
    <source>
        <dbReference type="ARBA" id="ARBA00005472"/>
    </source>
</evidence>
<accession>A0A7R8WAZ2</accession>